<comment type="function">
    <text evidence="3">Catalyzes a proton abstraction reaction that results in 2,5-elimination of pyruvate from 2-succinyl-5-enolpyruvyl-6-hydroxy-3-cyclohexene-1-carboxylate (SEPHCHC) and the formation of 2-succinyl-6-hydroxy-2,4-cyclohexadiene-1-carboxylate (SHCHC).</text>
</comment>
<dbReference type="STRING" id="734.B0187_03035"/>
<evidence type="ECO:0000256" key="3">
    <source>
        <dbReference type="HAMAP-Rule" id="MF_01660"/>
    </source>
</evidence>
<evidence type="ECO:0000256" key="2">
    <source>
        <dbReference type="ARBA" id="ARBA00023239"/>
    </source>
</evidence>
<dbReference type="RefSeq" id="WP_078236387.1">
    <property type="nucleotide sequence ID" value="NZ_MUYA01000004.1"/>
</dbReference>
<dbReference type="UniPathway" id="UPA00079"/>
<evidence type="ECO:0000259" key="4">
    <source>
        <dbReference type="Pfam" id="PF00561"/>
    </source>
</evidence>
<protein>
    <recommendedName>
        <fullName evidence="3">Putative 2-succinyl-6-hydroxy-2,4-cyclohexadiene-1-carboxylate synthase</fullName>
        <shortName evidence="3">SHCHC synthase</shortName>
        <ecNumber evidence="3">4.2.99.20</ecNumber>
    </recommendedName>
</protein>
<dbReference type="UniPathway" id="UPA01057">
    <property type="reaction ID" value="UER00900"/>
</dbReference>
<comment type="similarity">
    <text evidence="3">Belongs to the AB hydrolase superfamily. MenH family.</text>
</comment>
<gene>
    <name evidence="3" type="primary">menH</name>
    <name evidence="5" type="ORF">B0187_03035</name>
</gene>
<sequence>MKTPNRPPLAVLFLHGLLGSKQDWADVFRHLQKFPQIQPLAIDLPFHGENVNQGCLDFAEARTWLDQQIHTLIGSCPFWLVGYSLGGRIALDYTLSQRNPNQLGAILEGANLGLNSEEERQARWQNDLHWANRFQNEPLEQVLNDWYQQPVFAHLTAEQRINLIAKRKHNQGDKIAQMLQATSLAKQPFFEPSKGADFEKFLHFVIGERDQKFRQQAEKYQLSHRLIPHAGHNSHQENPQGFVQTLLEILLNIESQ</sequence>
<dbReference type="InterPro" id="IPR029058">
    <property type="entry name" value="AB_hydrolase_fold"/>
</dbReference>
<dbReference type="InterPro" id="IPR022485">
    <property type="entry name" value="SHCHC_synthase_MenH"/>
</dbReference>
<dbReference type="AlphaFoldDB" id="A0A1T0ATK9"/>
<dbReference type="Proteomes" id="UP000190867">
    <property type="component" value="Unassembled WGS sequence"/>
</dbReference>
<feature type="domain" description="AB hydrolase-1" evidence="4">
    <location>
        <begin position="10"/>
        <end position="239"/>
    </location>
</feature>
<proteinExistence type="inferred from homology"/>
<dbReference type="EMBL" id="MUYA01000004">
    <property type="protein sequence ID" value="OOR99798.1"/>
    <property type="molecule type" value="Genomic_DNA"/>
</dbReference>
<accession>A0A1T0ATK9</accession>
<evidence type="ECO:0000313" key="5">
    <source>
        <dbReference type="EMBL" id="OOR99798.1"/>
    </source>
</evidence>
<evidence type="ECO:0000313" key="6">
    <source>
        <dbReference type="Proteomes" id="UP000190867"/>
    </source>
</evidence>
<name>A0A1T0ATK9_9PAST</name>
<comment type="pathway">
    <text evidence="3">Quinol/quinone metabolism; menaquinone biosynthesis.</text>
</comment>
<comment type="pathway">
    <text evidence="3">Quinol/quinone metabolism; 1,4-dihydroxy-2-naphthoate biosynthesis; 1,4-dihydroxy-2-naphthoate from chorismate: step 3/7.</text>
</comment>
<dbReference type="PANTHER" id="PTHR42916:SF1">
    <property type="entry name" value="PROTEIN PHYLLO, CHLOROPLASTIC"/>
    <property type="match status" value="1"/>
</dbReference>
<keyword evidence="6" id="KW-1185">Reference proteome</keyword>
<dbReference type="Pfam" id="PF00561">
    <property type="entry name" value="Abhydrolase_1"/>
    <property type="match status" value="1"/>
</dbReference>
<evidence type="ECO:0000256" key="1">
    <source>
        <dbReference type="ARBA" id="ARBA00022428"/>
    </source>
</evidence>
<dbReference type="GO" id="GO:0009234">
    <property type="term" value="P:menaquinone biosynthetic process"/>
    <property type="evidence" value="ECO:0007669"/>
    <property type="project" value="UniProtKB-UniRule"/>
</dbReference>
<dbReference type="EC" id="4.2.99.20" evidence="3"/>
<comment type="caution">
    <text evidence="5">The sequence shown here is derived from an EMBL/GenBank/DDBJ whole genome shotgun (WGS) entry which is preliminary data.</text>
</comment>
<dbReference type="OrthoDB" id="9808398at2"/>
<keyword evidence="2 3" id="KW-0456">Lyase</keyword>
<dbReference type="SUPFAM" id="SSF53474">
    <property type="entry name" value="alpha/beta-Hydrolases"/>
    <property type="match status" value="1"/>
</dbReference>
<comment type="catalytic activity">
    <reaction evidence="3">
        <text>5-enolpyruvoyl-6-hydroxy-2-succinyl-cyclohex-3-ene-1-carboxylate = (1R,6R)-6-hydroxy-2-succinyl-cyclohexa-2,4-diene-1-carboxylate + pyruvate</text>
        <dbReference type="Rhea" id="RHEA:25597"/>
        <dbReference type="ChEBI" id="CHEBI:15361"/>
        <dbReference type="ChEBI" id="CHEBI:58689"/>
        <dbReference type="ChEBI" id="CHEBI:58818"/>
        <dbReference type="EC" id="4.2.99.20"/>
    </reaction>
</comment>
<dbReference type="NCBIfam" id="TIGR03695">
    <property type="entry name" value="menH_SHCHC"/>
    <property type="match status" value="1"/>
</dbReference>
<keyword evidence="1 3" id="KW-0474">Menaquinone biosynthesis</keyword>
<dbReference type="PANTHER" id="PTHR42916">
    <property type="entry name" value="2-SUCCINYL-5-ENOLPYRUVYL-6-HYDROXY-3-CYCLOHEXENE-1-CARBOXYLATE SYNTHASE"/>
    <property type="match status" value="1"/>
</dbReference>
<comment type="subunit">
    <text evidence="3">Monomer.</text>
</comment>
<dbReference type="HAMAP" id="MF_01660">
    <property type="entry name" value="MenH"/>
    <property type="match status" value="1"/>
</dbReference>
<reference evidence="5 6" key="1">
    <citation type="submission" date="2017-02" db="EMBL/GenBank/DDBJ databases">
        <title>Draft genome sequence of Haemophilus paracuniculus CCUG 43573 type strain.</title>
        <authorList>
            <person name="Engstrom-Jakobsson H."/>
            <person name="Salva-Serra F."/>
            <person name="Thorell K."/>
            <person name="Gonzales-Siles L."/>
            <person name="Karlsson R."/>
            <person name="Boulund F."/>
            <person name="Engstrand L."/>
            <person name="Kristiansson E."/>
            <person name="Moore E."/>
        </authorList>
    </citation>
    <scope>NUCLEOTIDE SEQUENCE [LARGE SCALE GENOMIC DNA]</scope>
    <source>
        <strain evidence="5 6">CCUG 43573</strain>
    </source>
</reference>
<organism evidence="5 6">
    <name type="scientific">Haemophilus paracuniculus</name>
    <dbReference type="NCBI Taxonomy" id="734"/>
    <lineage>
        <taxon>Bacteria</taxon>
        <taxon>Pseudomonadati</taxon>
        <taxon>Pseudomonadota</taxon>
        <taxon>Gammaproteobacteria</taxon>
        <taxon>Pasteurellales</taxon>
        <taxon>Pasteurellaceae</taxon>
        <taxon>Haemophilus</taxon>
    </lineage>
</organism>
<dbReference type="NCBIfam" id="NF008340">
    <property type="entry name" value="PRK11126.1"/>
    <property type="match status" value="1"/>
</dbReference>
<dbReference type="GO" id="GO:0070205">
    <property type="term" value="F:2-succinyl-6-hydroxy-2,4-cyclohexadiene-1-carboxylate synthase activity"/>
    <property type="evidence" value="ECO:0007669"/>
    <property type="project" value="UniProtKB-UniRule"/>
</dbReference>
<dbReference type="InterPro" id="IPR000073">
    <property type="entry name" value="AB_hydrolase_1"/>
</dbReference>
<dbReference type="Gene3D" id="3.40.50.1820">
    <property type="entry name" value="alpha/beta hydrolase"/>
    <property type="match status" value="1"/>
</dbReference>